<feature type="region of interest" description="Disordered" evidence="3">
    <location>
        <begin position="507"/>
        <end position="569"/>
    </location>
</feature>
<dbReference type="InterPro" id="IPR015915">
    <property type="entry name" value="Kelch-typ_b-propeller"/>
</dbReference>
<dbReference type="SUPFAM" id="SSF117281">
    <property type="entry name" value="Kelch motif"/>
    <property type="match status" value="1"/>
</dbReference>
<evidence type="ECO:0000256" key="3">
    <source>
        <dbReference type="SAM" id="MobiDB-lite"/>
    </source>
</evidence>
<dbReference type="Pfam" id="PF24681">
    <property type="entry name" value="Kelch_KLHDC2_KLHL20_DRC7"/>
    <property type="match status" value="1"/>
</dbReference>
<keyword evidence="5" id="KW-0732">Signal</keyword>
<name>A0A8H7R495_9FUNG</name>
<dbReference type="OrthoDB" id="2363417at2759"/>
<evidence type="ECO:0000313" key="7">
    <source>
        <dbReference type="Proteomes" id="UP000603453"/>
    </source>
</evidence>
<keyword evidence="2" id="KW-0677">Repeat</keyword>
<keyword evidence="1" id="KW-0880">Kelch repeat</keyword>
<sequence>MLLSYKVATFLFLISANHAKAQAVEAKTEASCGYLNRKIYCFGGKAQVNSIAGTSIVMLDIFNSSGTTADEFTNNWVTVAPITNGLDIRGRSGIATVSLPDEKTMLLLGGGESGSTKLTSQMLAFNGETVSWQGYPDYTEEPYGVREIYFAAASYIPGHGVALYGGLQANFGTNYVVPGVNISDFLDNVANVGYFGFTSLTFLDITDPSNPWSVYPTQINKPGILSRCQTSIYDSKTNRIFYFGGRYQTPPSVINEQFTFNNSMTFDVTKGEWGTQTLSGTEPNERMGHSTTLIGPNNRDVLLYGGNSNLVNQPIQVRSDYCFTLNLDTFQWTQQSIEAKSNPILIRTEHSAVVVDNDTVFILFGIDTNEKPILPLLTLNVSNPLKVTWLEKYVSAAVTPKTNSTSVDESKNSTSVDESINTKSADGSTYTNSTGEAKPSTSPKLSTGAIVGIAVGAAVVGVIATIICFCLIRKRKTEKKRHAIEEKERHQRNEPFMGVNWDEIDKNYVEDPTNSTGEGGYPLQSSNHISSDGNSMVHNGKLQRPHAFGEDSLPGVNGIQLAQKPDGGA</sequence>
<proteinExistence type="predicted"/>
<dbReference type="EMBL" id="JAEPRD010000048">
    <property type="protein sequence ID" value="KAG2203958.1"/>
    <property type="molecule type" value="Genomic_DNA"/>
</dbReference>
<accession>A0A8H7R495</accession>
<gene>
    <name evidence="6" type="ORF">INT47_007541</name>
</gene>
<feature type="transmembrane region" description="Helical" evidence="4">
    <location>
        <begin position="449"/>
        <end position="472"/>
    </location>
</feature>
<evidence type="ECO:0008006" key="8">
    <source>
        <dbReference type="Google" id="ProtNLM"/>
    </source>
</evidence>
<organism evidence="6 7">
    <name type="scientific">Mucor saturninus</name>
    <dbReference type="NCBI Taxonomy" id="64648"/>
    <lineage>
        <taxon>Eukaryota</taxon>
        <taxon>Fungi</taxon>
        <taxon>Fungi incertae sedis</taxon>
        <taxon>Mucoromycota</taxon>
        <taxon>Mucoromycotina</taxon>
        <taxon>Mucoromycetes</taxon>
        <taxon>Mucorales</taxon>
        <taxon>Mucorineae</taxon>
        <taxon>Mucoraceae</taxon>
        <taxon>Mucor</taxon>
    </lineage>
</organism>
<dbReference type="Gene3D" id="2.120.10.80">
    <property type="entry name" value="Kelch-type beta propeller"/>
    <property type="match status" value="2"/>
</dbReference>
<keyword evidence="4" id="KW-1133">Transmembrane helix</keyword>
<evidence type="ECO:0000313" key="6">
    <source>
        <dbReference type="EMBL" id="KAG2203958.1"/>
    </source>
</evidence>
<dbReference type="PANTHER" id="PTHR46093">
    <property type="entry name" value="ACYL-COA-BINDING DOMAIN-CONTAINING PROTEIN 5"/>
    <property type="match status" value="1"/>
</dbReference>
<evidence type="ECO:0000256" key="5">
    <source>
        <dbReference type="SAM" id="SignalP"/>
    </source>
</evidence>
<reference evidence="6" key="1">
    <citation type="submission" date="2020-12" db="EMBL/GenBank/DDBJ databases">
        <title>Metabolic potential, ecology and presence of endohyphal bacteria is reflected in genomic diversity of Mucoromycotina.</title>
        <authorList>
            <person name="Muszewska A."/>
            <person name="Okrasinska A."/>
            <person name="Steczkiewicz K."/>
            <person name="Drgas O."/>
            <person name="Orlowska M."/>
            <person name="Perlinska-Lenart U."/>
            <person name="Aleksandrzak-Piekarczyk T."/>
            <person name="Szatraj K."/>
            <person name="Zielenkiewicz U."/>
            <person name="Pilsyk S."/>
            <person name="Malc E."/>
            <person name="Mieczkowski P."/>
            <person name="Kruszewska J.S."/>
            <person name="Biernat P."/>
            <person name="Pawlowska J."/>
        </authorList>
    </citation>
    <scope>NUCLEOTIDE SEQUENCE</scope>
    <source>
        <strain evidence="6">WA0000017839</strain>
    </source>
</reference>
<dbReference type="PANTHER" id="PTHR46093:SF18">
    <property type="entry name" value="FIBRONECTIN TYPE-III DOMAIN-CONTAINING PROTEIN"/>
    <property type="match status" value="1"/>
</dbReference>
<feature type="chain" id="PRO_5034047686" description="Galactose oxidase" evidence="5">
    <location>
        <begin position="24"/>
        <end position="569"/>
    </location>
</feature>
<feature type="compositionally biased region" description="Polar residues" evidence="3">
    <location>
        <begin position="523"/>
        <end position="537"/>
    </location>
</feature>
<evidence type="ECO:0000256" key="2">
    <source>
        <dbReference type="ARBA" id="ARBA00022737"/>
    </source>
</evidence>
<feature type="signal peptide" evidence="5">
    <location>
        <begin position="1"/>
        <end position="23"/>
    </location>
</feature>
<keyword evidence="7" id="KW-1185">Reference proteome</keyword>
<feature type="region of interest" description="Disordered" evidence="3">
    <location>
        <begin position="401"/>
        <end position="444"/>
    </location>
</feature>
<dbReference type="AlphaFoldDB" id="A0A8H7R495"/>
<keyword evidence="4" id="KW-0812">Transmembrane</keyword>
<protein>
    <recommendedName>
        <fullName evidence="8">Galactose oxidase</fullName>
    </recommendedName>
</protein>
<comment type="caution">
    <text evidence="6">The sequence shown here is derived from an EMBL/GenBank/DDBJ whole genome shotgun (WGS) entry which is preliminary data.</text>
</comment>
<evidence type="ECO:0000256" key="4">
    <source>
        <dbReference type="SAM" id="Phobius"/>
    </source>
</evidence>
<dbReference type="SUPFAM" id="SSF50965">
    <property type="entry name" value="Galactose oxidase, central domain"/>
    <property type="match status" value="1"/>
</dbReference>
<evidence type="ECO:0000256" key="1">
    <source>
        <dbReference type="ARBA" id="ARBA00022441"/>
    </source>
</evidence>
<keyword evidence="4" id="KW-0472">Membrane</keyword>
<dbReference type="InterPro" id="IPR011043">
    <property type="entry name" value="Gal_Oxase/kelch_b-propeller"/>
</dbReference>
<dbReference type="Proteomes" id="UP000603453">
    <property type="component" value="Unassembled WGS sequence"/>
</dbReference>